<evidence type="ECO:0000259" key="8">
    <source>
        <dbReference type="PROSITE" id="PS50011"/>
    </source>
</evidence>
<keyword evidence="5" id="KW-0067">ATP-binding</keyword>
<evidence type="ECO:0000256" key="6">
    <source>
        <dbReference type="SAM" id="MobiDB-lite"/>
    </source>
</evidence>
<evidence type="ECO:0000313" key="11">
    <source>
        <dbReference type="Proteomes" id="UP000001197"/>
    </source>
</evidence>
<keyword evidence="7" id="KW-0812">Transmembrane</keyword>
<dbReference type="PANTHER" id="PTHR45646">
    <property type="entry name" value="SERINE/THREONINE-PROTEIN KINASE DOA-RELATED"/>
    <property type="match status" value="1"/>
</dbReference>
<reference evidence="10" key="4">
    <citation type="submission" date="2014-09" db="EMBL/GenBank/DDBJ databases">
        <title>Maintaining two mating types: Structure of the mating type locus and its role in heterokaryosis in Podospora anserina.</title>
        <authorList>
            <person name="Grognet P."/>
            <person name="Bidard F."/>
            <person name="Kuchly C."/>
            <person name="Chan Ho Tong L."/>
            <person name="Coppin E."/>
            <person name="Ait Benkhali J."/>
            <person name="Couloux A."/>
            <person name="Wincker P."/>
            <person name="Debuchy R."/>
            <person name="Silar P."/>
        </authorList>
    </citation>
    <scope>NUCLEOTIDE SEQUENCE</scope>
</reference>
<evidence type="ECO:0000256" key="4">
    <source>
        <dbReference type="ARBA" id="ARBA00022777"/>
    </source>
</evidence>
<reference evidence="9" key="2">
    <citation type="submission" date="2008-07" db="EMBL/GenBank/DDBJ databases">
        <authorList>
            <person name="Genoscope - CEA"/>
        </authorList>
    </citation>
    <scope>NUCLEOTIDE SEQUENCE</scope>
    <source>
        <strain evidence="9">S mat+</strain>
    </source>
</reference>
<organism evidence="9">
    <name type="scientific">Podospora anserina (strain S / ATCC MYA-4624 / DSM 980 / FGSC 10383)</name>
    <name type="common">Pleurage anserina</name>
    <dbReference type="NCBI Taxonomy" id="515849"/>
    <lineage>
        <taxon>Eukaryota</taxon>
        <taxon>Fungi</taxon>
        <taxon>Dikarya</taxon>
        <taxon>Ascomycota</taxon>
        <taxon>Pezizomycotina</taxon>
        <taxon>Sordariomycetes</taxon>
        <taxon>Sordariomycetidae</taxon>
        <taxon>Sordariales</taxon>
        <taxon>Podosporaceae</taxon>
        <taxon>Podospora</taxon>
        <taxon>Podospora anserina</taxon>
    </lineage>
</organism>
<evidence type="ECO:0000313" key="9">
    <source>
        <dbReference type="EMBL" id="CAP65687.1"/>
    </source>
</evidence>
<keyword evidence="7" id="KW-0472">Membrane</keyword>
<keyword evidence="7" id="KW-1133">Transmembrane helix</keyword>
<dbReference type="SMART" id="SM00220">
    <property type="entry name" value="S_TKc"/>
    <property type="match status" value="1"/>
</dbReference>
<dbReference type="Gene3D" id="3.30.200.20">
    <property type="entry name" value="Phosphorylase Kinase, domain 1"/>
    <property type="match status" value="1"/>
</dbReference>
<keyword evidence="4 10" id="KW-0418">Kinase</keyword>
<dbReference type="VEuPathDB" id="FungiDB:PODANS_7_1040"/>
<dbReference type="PROSITE" id="PS50011">
    <property type="entry name" value="PROTEIN_KINASE_DOM"/>
    <property type="match status" value="1"/>
</dbReference>
<feature type="transmembrane region" description="Helical" evidence="7">
    <location>
        <begin position="471"/>
        <end position="488"/>
    </location>
</feature>
<dbReference type="Proteomes" id="UP000001197">
    <property type="component" value="Chromosome 7"/>
</dbReference>
<gene>
    <name evidence="9" type="ORF">PODANS_7_1040</name>
</gene>
<dbReference type="PANTHER" id="PTHR45646:SF11">
    <property type="entry name" value="SERINE_THREONINE-PROTEIN KINASE DOA"/>
    <property type="match status" value="1"/>
</dbReference>
<accession>B2ANY3</accession>
<reference evidence="9 11" key="1">
    <citation type="journal article" date="2008" name="Genome Biol.">
        <title>The genome sequence of the model ascomycete fungus Podospora anserina.</title>
        <authorList>
            <person name="Espagne E."/>
            <person name="Lespinet O."/>
            <person name="Malagnac F."/>
            <person name="Da Silva C."/>
            <person name="Jaillon O."/>
            <person name="Porcel B.M."/>
            <person name="Couloux A."/>
            <person name="Aury J.-M."/>
            <person name="Segurens B."/>
            <person name="Poulain J."/>
            <person name="Anthouard V."/>
            <person name="Grossetete S."/>
            <person name="Khalili H."/>
            <person name="Coppin E."/>
            <person name="Dequard-Chablat M."/>
            <person name="Picard M."/>
            <person name="Contamine V."/>
            <person name="Arnaise S."/>
            <person name="Bourdais A."/>
            <person name="Berteaux-Lecellier V."/>
            <person name="Gautheret D."/>
            <person name="de Vries R.P."/>
            <person name="Battaglia E."/>
            <person name="Coutinho P.M."/>
            <person name="Danchin E.G.J."/>
            <person name="Henrissat B."/>
            <person name="El Khoury R."/>
            <person name="Sainsard-Chanet A."/>
            <person name="Boivin A."/>
            <person name="Pinan-Lucarre B."/>
            <person name="Sellem C.H."/>
            <person name="Debuchy R."/>
            <person name="Wincker P."/>
            <person name="Weissenbach J."/>
            <person name="Silar P."/>
        </authorList>
    </citation>
    <scope>NUCLEOTIDE SEQUENCE [LARGE SCALE GENOMIC DNA]</scope>
    <source>
        <strain evidence="11">S / ATCC MYA-4624 / DSM 980 / FGSC 10383</strain>
        <strain evidence="9">S mat+</strain>
    </source>
</reference>
<proteinExistence type="predicted"/>
<feature type="region of interest" description="Disordered" evidence="6">
    <location>
        <begin position="1"/>
        <end position="41"/>
    </location>
</feature>
<dbReference type="OrthoDB" id="5979581at2759"/>
<keyword evidence="2" id="KW-0808">Transferase</keyword>
<dbReference type="InterPro" id="IPR051175">
    <property type="entry name" value="CLK_kinases"/>
</dbReference>
<dbReference type="EMBL" id="CU633873">
    <property type="protein sequence ID" value="CAP65687.1"/>
    <property type="molecule type" value="Genomic_DNA"/>
</dbReference>
<dbReference type="InterPro" id="IPR011009">
    <property type="entry name" value="Kinase-like_dom_sf"/>
</dbReference>
<keyword evidence="11" id="KW-1185">Reference proteome</keyword>
<evidence type="ECO:0000256" key="2">
    <source>
        <dbReference type="ARBA" id="ARBA00022679"/>
    </source>
</evidence>
<feature type="compositionally biased region" description="Polar residues" evidence="6">
    <location>
        <begin position="1"/>
        <end position="27"/>
    </location>
</feature>
<keyword evidence="1" id="KW-0723">Serine/threonine-protein kinase</keyword>
<dbReference type="GO" id="GO:0005524">
    <property type="term" value="F:ATP binding"/>
    <property type="evidence" value="ECO:0007669"/>
    <property type="project" value="UniProtKB-KW"/>
</dbReference>
<dbReference type="InterPro" id="IPR000719">
    <property type="entry name" value="Prot_kinase_dom"/>
</dbReference>
<keyword evidence="3" id="KW-0547">Nucleotide-binding</keyword>
<protein>
    <submittedName>
        <fullName evidence="10">Kinase</fullName>
    </submittedName>
    <submittedName>
        <fullName evidence="9">Podospora anserina S mat+ genomic DNA chromosome 7, supercontig 3</fullName>
    </submittedName>
</protein>
<dbReference type="Gene3D" id="1.10.510.10">
    <property type="entry name" value="Transferase(Phosphotransferase) domain 1"/>
    <property type="match status" value="1"/>
</dbReference>
<feature type="domain" description="Protein kinase" evidence="8">
    <location>
        <begin position="1"/>
        <end position="445"/>
    </location>
</feature>
<dbReference type="RefSeq" id="XP_001905446.1">
    <property type="nucleotide sequence ID" value="XM_001905411.1"/>
</dbReference>
<sequence>MEITGRNQDATWSDSDHTNSISPSETASFKDAEAQAPPPLENEKYYEAEHRGGVEDPNDYYPSGFHPVLLGDFLGKSSRFRAINKLGAGAHGTTWSSLSTLPNASLPRFAFYSPTIEHVHDLYSPCQSFLKAIAYQMVHSMAFLHQHGIYHGDFRPANGMFCLLPGVDEWPEEKMIKLYGKPKIVRVHAVDEEGERDFEIEPNVSPYLIQTANFDLSSGACSYNIAVIDFGMAYFLDNPPTICATPFELSSPEGIFTNGRLGWPADIWSLACTILWTVAGSYPFGDEDSESTPWLVVEDVERLMGPMPLRYRPLLTSCVSAGRELSERQMNDPSKYATFNRRESHASTYHGDPDVIRNRIFVKYVLPWTSEEYEELAKQDEIWRKTGRLPKYIKAAGTGGETIWRPSLLHDREDGEALSDLLLSIFKWEPTERATTKTMLAHPWFKDHRSRGSDSQSASQQGWNYLARGKGLMWILGGLLVGVVSFRLRKRVLGN</sequence>
<dbReference type="GO" id="GO:0005634">
    <property type="term" value="C:nucleus"/>
    <property type="evidence" value="ECO:0007669"/>
    <property type="project" value="TreeGrafter"/>
</dbReference>
<dbReference type="SUPFAM" id="SSF56112">
    <property type="entry name" value="Protein kinase-like (PK-like)"/>
    <property type="match status" value="1"/>
</dbReference>
<name>B2ANY3_PODAN</name>
<reference evidence="11" key="3">
    <citation type="journal article" date="2014" name="Genetics">
        <title>Maintaining two mating types: Structure of the mating type locus and its role in heterokaryosis in Podospora anserina.</title>
        <authorList>
            <person name="Grognet P."/>
            <person name="Bidard F."/>
            <person name="Kuchly C."/>
            <person name="Tong L.C.H."/>
            <person name="Coppin E."/>
            <person name="Benkhali J.A."/>
            <person name="Couloux A."/>
            <person name="Wincker P."/>
            <person name="Debuchy R."/>
            <person name="Silar P."/>
        </authorList>
    </citation>
    <scope>GENOME REANNOTATION</scope>
    <source>
        <strain evidence="11">S / ATCC MYA-4624 / DSM 980 / FGSC 10383</strain>
    </source>
</reference>
<dbReference type="eggNOG" id="KOG0671">
    <property type="taxonomic scope" value="Eukaryota"/>
</dbReference>
<evidence type="ECO:0000256" key="5">
    <source>
        <dbReference type="ARBA" id="ARBA00022840"/>
    </source>
</evidence>
<dbReference type="GO" id="GO:0043484">
    <property type="term" value="P:regulation of RNA splicing"/>
    <property type="evidence" value="ECO:0007669"/>
    <property type="project" value="TreeGrafter"/>
</dbReference>
<dbReference type="KEGG" id="pan:PODANSg2471"/>
<evidence type="ECO:0000256" key="1">
    <source>
        <dbReference type="ARBA" id="ARBA00022527"/>
    </source>
</evidence>
<evidence type="ECO:0000256" key="7">
    <source>
        <dbReference type="SAM" id="Phobius"/>
    </source>
</evidence>
<dbReference type="GO" id="GO:0004674">
    <property type="term" value="F:protein serine/threonine kinase activity"/>
    <property type="evidence" value="ECO:0007669"/>
    <property type="project" value="UniProtKB-KW"/>
</dbReference>
<evidence type="ECO:0000256" key="3">
    <source>
        <dbReference type="ARBA" id="ARBA00022741"/>
    </source>
</evidence>
<dbReference type="EMBL" id="FO904942">
    <property type="protein sequence ID" value="CDP32748.1"/>
    <property type="molecule type" value="Genomic_DNA"/>
</dbReference>
<dbReference type="Pfam" id="PF00069">
    <property type="entry name" value="Pkinase"/>
    <property type="match status" value="1"/>
</dbReference>
<dbReference type="GeneID" id="6189629"/>
<evidence type="ECO:0000313" key="10">
    <source>
        <dbReference type="EMBL" id="CDP32748.1"/>
    </source>
</evidence>
<dbReference type="AlphaFoldDB" id="B2ANY3"/>
<dbReference type="HOGENOM" id="CLU_000288_81_2_1"/>